<dbReference type="Pfam" id="PF01420">
    <property type="entry name" value="Methylase_S"/>
    <property type="match status" value="2"/>
</dbReference>
<feature type="domain" description="Type I restriction modification DNA specificity" evidence="4">
    <location>
        <begin position="4"/>
        <end position="180"/>
    </location>
</feature>
<dbReference type="OrthoDB" id="9811611at2"/>
<keyword evidence="2" id="KW-0680">Restriction system</keyword>
<evidence type="ECO:0000259" key="4">
    <source>
        <dbReference type="Pfam" id="PF01420"/>
    </source>
</evidence>
<gene>
    <name evidence="5" type="ORF">Pla52n_32710</name>
</gene>
<name>A0A5C6AT85_9BACT</name>
<dbReference type="EMBL" id="SJPN01000004">
    <property type="protein sequence ID" value="TWU02222.1"/>
    <property type="molecule type" value="Genomic_DNA"/>
</dbReference>
<evidence type="ECO:0000256" key="3">
    <source>
        <dbReference type="ARBA" id="ARBA00023125"/>
    </source>
</evidence>
<dbReference type="PANTHER" id="PTHR30408:SF12">
    <property type="entry name" value="TYPE I RESTRICTION ENZYME MJAVIII SPECIFICITY SUBUNIT"/>
    <property type="match status" value="1"/>
</dbReference>
<evidence type="ECO:0000313" key="5">
    <source>
        <dbReference type="EMBL" id="TWU02222.1"/>
    </source>
</evidence>
<dbReference type="GO" id="GO:0009307">
    <property type="term" value="P:DNA restriction-modification system"/>
    <property type="evidence" value="ECO:0007669"/>
    <property type="project" value="UniProtKB-KW"/>
</dbReference>
<dbReference type="InterPro" id="IPR044946">
    <property type="entry name" value="Restrct_endonuc_typeI_TRD_sf"/>
</dbReference>
<comment type="similarity">
    <text evidence="1">Belongs to the type-I restriction system S methylase family.</text>
</comment>
<dbReference type="Proteomes" id="UP000320176">
    <property type="component" value="Unassembled WGS sequence"/>
</dbReference>
<dbReference type="Gene3D" id="3.90.220.20">
    <property type="entry name" value="DNA methylase specificity domains"/>
    <property type="match status" value="2"/>
</dbReference>
<evidence type="ECO:0000256" key="1">
    <source>
        <dbReference type="ARBA" id="ARBA00010923"/>
    </source>
</evidence>
<accession>A0A5C6AT85</accession>
<dbReference type="Gene3D" id="1.10.287.1120">
    <property type="entry name" value="Bipartite methylase S protein"/>
    <property type="match status" value="1"/>
</dbReference>
<keyword evidence="6" id="KW-1185">Reference proteome</keyword>
<dbReference type="InterPro" id="IPR052021">
    <property type="entry name" value="Type-I_RS_S_subunit"/>
</dbReference>
<keyword evidence="3" id="KW-0238">DNA-binding</keyword>
<feature type="domain" description="Type I restriction modification DNA specificity" evidence="4">
    <location>
        <begin position="213"/>
        <end position="363"/>
    </location>
</feature>
<dbReference type="PANTHER" id="PTHR30408">
    <property type="entry name" value="TYPE-1 RESTRICTION ENZYME ECOKI SPECIFICITY PROTEIN"/>
    <property type="match status" value="1"/>
</dbReference>
<dbReference type="CDD" id="cd17278">
    <property type="entry name" value="RMtype1_S_LdeBORF1052P-TRD2-CR2"/>
    <property type="match status" value="1"/>
</dbReference>
<evidence type="ECO:0000313" key="6">
    <source>
        <dbReference type="Proteomes" id="UP000320176"/>
    </source>
</evidence>
<dbReference type="AlphaFoldDB" id="A0A5C6AT85"/>
<dbReference type="GO" id="GO:0003677">
    <property type="term" value="F:DNA binding"/>
    <property type="evidence" value="ECO:0007669"/>
    <property type="project" value="UniProtKB-KW"/>
</dbReference>
<evidence type="ECO:0000256" key="2">
    <source>
        <dbReference type="ARBA" id="ARBA00022747"/>
    </source>
</evidence>
<dbReference type="InterPro" id="IPR000055">
    <property type="entry name" value="Restrct_endonuc_typeI_TRD"/>
</dbReference>
<protein>
    <submittedName>
        <fullName evidence="5">EcoKI restriction-modification system protein HsdS</fullName>
    </submittedName>
</protein>
<organism evidence="5 6">
    <name type="scientific">Stieleria varia</name>
    <dbReference type="NCBI Taxonomy" id="2528005"/>
    <lineage>
        <taxon>Bacteria</taxon>
        <taxon>Pseudomonadati</taxon>
        <taxon>Planctomycetota</taxon>
        <taxon>Planctomycetia</taxon>
        <taxon>Pirellulales</taxon>
        <taxon>Pirellulaceae</taxon>
        <taxon>Stieleria</taxon>
    </lineage>
</organism>
<comment type="caution">
    <text evidence="5">The sequence shown here is derived from an EMBL/GenBank/DDBJ whole genome shotgun (WGS) entry which is preliminary data.</text>
</comment>
<dbReference type="RefSeq" id="WP_146520595.1">
    <property type="nucleotide sequence ID" value="NZ_CP151726.1"/>
</dbReference>
<sequence length="426" mass="47598">MSHSDWQSMSIGSLGRIVTGKTPTSKKPELFGDDYPFITPSDLDFDRPHVPTERYLSDEGRQSQKNQILPKDSVCFTCIGATIGKLCKTARPSFTNQQINSVIVNAAKYDAWFVYYLLRFHGKKIASIASGAATPIVNKTTFAGFEISIPPLPTQRKIASILSAYDDLIENNTRRIAILEEMAQAIYREWFVNFRFPGHENVKLVDSPLGQIPEGWETGVVNDLLKLLSGFAFKSKTFVDDGGYKVVTIKHVHDGEFQTNSMSLLDSPPDRMPVHCHLETADVLMSLTGNIGRTCLVFGENFLLNQRVAKLHPHRPQDRPLVYWMFRSPDTRQRLEQIANGVAQQNLSPVQTGKMEIPIPPLELRDSYAEVASPMVEAILNLNRKNANLRTSRDLLLPKLISGKLDVEDLDIDSGLTAEALEEATA</sequence>
<reference evidence="5 6" key="1">
    <citation type="submission" date="2019-02" db="EMBL/GenBank/DDBJ databases">
        <title>Deep-cultivation of Planctomycetes and their phenomic and genomic characterization uncovers novel biology.</title>
        <authorList>
            <person name="Wiegand S."/>
            <person name="Jogler M."/>
            <person name="Boedeker C."/>
            <person name="Pinto D."/>
            <person name="Vollmers J."/>
            <person name="Rivas-Marin E."/>
            <person name="Kohn T."/>
            <person name="Peeters S.H."/>
            <person name="Heuer A."/>
            <person name="Rast P."/>
            <person name="Oberbeckmann S."/>
            <person name="Bunk B."/>
            <person name="Jeske O."/>
            <person name="Meyerdierks A."/>
            <person name="Storesund J.E."/>
            <person name="Kallscheuer N."/>
            <person name="Luecker S."/>
            <person name="Lage O.M."/>
            <person name="Pohl T."/>
            <person name="Merkel B.J."/>
            <person name="Hornburger P."/>
            <person name="Mueller R.-W."/>
            <person name="Bruemmer F."/>
            <person name="Labrenz M."/>
            <person name="Spormann A.M."/>
            <person name="Op Den Camp H."/>
            <person name="Overmann J."/>
            <person name="Amann R."/>
            <person name="Jetten M.S.M."/>
            <person name="Mascher T."/>
            <person name="Medema M.H."/>
            <person name="Devos D.P."/>
            <person name="Kaster A.-K."/>
            <person name="Ovreas L."/>
            <person name="Rohde M."/>
            <person name="Galperin M.Y."/>
            <person name="Jogler C."/>
        </authorList>
    </citation>
    <scope>NUCLEOTIDE SEQUENCE [LARGE SCALE GENOMIC DNA]</scope>
    <source>
        <strain evidence="5 6">Pla52n</strain>
    </source>
</reference>
<dbReference type="CDD" id="cd17516">
    <property type="entry name" value="RMtype1_S_HinAWORF1578P-TRD2-CR2_like"/>
    <property type="match status" value="1"/>
</dbReference>
<proteinExistence type="inferred from homology"/>
<dbReference type="SUPFAM" id="SSF116734">
    <property type="entry name" value="DNA methylase specificity domain"/>
    <property type="match status" value="2"/>
</dbReference>